<dbReference type="InterPro" id="IPR007344">
    <property type="entry name" value="GrpB/CoaE"/>
</dbReference>
<name>A0ABW0K8A3_9BACL</name>
<accession>A0ABW0K8A3</accession>
<dbReference type="Gene3D" id="3.30.460.10">
    <property type="entry name" value="Beta Polymerase, domain 2"/>
    <property type="match status" value="1"/>
</dbReference>
<sequence>MHHLYVCTMENSNYMLHILFRDYYLRNHPEDTKQYGVT</sequence>
<organism evidence="1 2">
    <name type="scientific">Paenibacillus aestuarii</name>
    <dbReference type="NCBI Taxonomy" id="516965"/>
    <lineage>
        <taxon>Bacteria</taxon>
        <taxon>Bacillati</taxon>
        <taxon>Bacillota</taxon>
        <taxon>Bacilli</taxon>
        <taxon>Bacillales</taxon>
        <taxon>Paenibacillaceae</taxon>
        <taxon>Paenibacillus</taxon>
    </lineage>
</organism>
<dbReference type="SUPFAM" id="SSF81301">
    <property type="entry name" value="Nucleotidyltransferase"/>
    <property type="match status" value="1"/>
</dbReference>
<dbReference type="Proteomes" id="UP001596044">
    <property type="component" value="Unassembled WGS sequence"/>
</dbReference>
<comment type="caution">
    <text evidence="1">The sequence shown here is derived from an EMBL/GenBank/DDBJ whole genome shotgun (WGS) entry which is preliminary data.</text>
</comment>
<keyword evidence="2" id="KW-1185">Reference proteome</keyword>
<proteinExistence type="predicted"/>
<reference evidence="2" key="1">
    <citation type="journal article" date="2019" name="Int. J. Syst. Evol. Microbiol.">
        <title>The Global Catalogue of Microorganisms (GCM) 10K type strain sequencing project: providing services to taxonomists for standard genome sequencing and annotation.</title>
        <authorList>
            <consortium name="The Broad Institute Genomics Platform"/>
            <consortium name="The Broad Institute Genome Sequencing Center for Infectious Disease"/>
            <person name="Wu L."/>
            <person name="Ma J."/>
        </authorList>
    </citation>
    <scope>NUCLEOTIDE SEQUENCE [LARGE SCALE GENOMIC DNA]</scope>
    <source>
        <strain evidence="2">KACC 11904</strain>
    </source>
</reference>
<evidence type="ECO:0000313" key="1">
    <source>
        <dbReference type="EMBL" id="MFC5449017.1"/>
    </source>
</evidence>
<dbReference type="InterPro" id="IPR043519">
    <property type="entry name" value="NT_sf"/>
</dbReference>
<evidence type="ECO:0000313" key="2">
    <source>
        <dbReference type="Proteomes" id="UP001596044"/>
    </source>
</evidence>
<dbReference type="EMBL" id="JBHSMJ010000014">
    <property type="protein sequence ID" value="MFC5449017.1"/>
    <property type="molecule type" value="Genomic_DNA"/>
</dbReference>
<dbReference type="RefSeq" id="WP_377524524.1">
    <property type="nucleotide sequence ID" value="NZ_JAQFVF010000075.1"/>
</dbReference>
<dbReference type="Pfam" id="PF04229">
    <property type="entry name" value="GrpB"/>
    <property type="match status" value="1"/>
</dbReference>
<gene>
    <name evidence="1" type="ORF">ACFPOG_12135</name>
</gene>
<protein>
    <submittedName>
        <fullName evidence="1">GrpB family protein</fullName>
    </submittedName>
</protein>